<evidence type="ECO:0000256" key="2">
    <source>
        <dbReference type="ARBA" id="ARBA00022679"/>
    </source>
</evidence>
<gene>
    <name evidence="6" type="primary">hgiBIM</name>
    <name evidence="6" type="ORF">SNAT2548_LOCUS4854</name>
</gene>
<reference evidence="6" key="1">
    <citation type="submission" date="2021-02" db="EMBL/GenBank/DDBJ databases">
        <authorList>
            <person name="Dougan E. K."/>
            <person name="Rhodes N."/>
            <person name="Thang M."/>
            <person name="Chan C."/>
        </authorList>
    </citation>
    <scope>NUCLEOTIDE SEQUENCE</scope>
</reference>
<dbReference type="SUPFAM" id="SSF53335">
    <property type="entry name" value="S-adenosyl-L-methionine-dependent methyltransferases"/>
    <property type="match status" value="1"/>
</dbReference>
<dbReference type="GO" id="GO:0032259">
    <property type="term" value="P:methylation"/>
    <property type="evidence" value="ECO:0007669"/>
    <property type="project" value="UniProtKB-KW"/>
</dbReference>
<keyword evidence="2 4" id="KW-0808">Transferase</keyword>
<evidence type="ECO:0000313" key="6">
    <source>
        <dbReference type="EMBL" id="CAE7041210.1"/>
    </source>
</evidence>
<keyword evidence="3 4" id="KW-0949">S-adenosyl-L-methionine</keyword>
<accession>A0A812IJ24</accession>
<dbReference type="GO" id="GO:0008168">
    <property type="term" value="F:methyltransferase activity"/>
    <property type="evidence" value="ECO:0007669"/>
    <property type="project" value="UniProtKB-KW"/>
</dbReference>
<protein>
    <submittedName>
        <fullName evidence="6">HgiBIM protein</fullName>
    </submittedName>
</protein>
<dbReference type="Proteomes" id="UP000604046">
    <property type="component" value="Unassembled WGS sequence"/>
</dbReference>
<feature type="region of interest" description="Disordered" evidence="5">
    <location>
        <begin position="677"/>
        <end position="696"/>
    </location>
</feature>
<dbReference type="PANTHER" id="PTHR46098:SF1">
    <property type="entry name" value="TRNA (CYTOSINE(38)-C(5))-METHYLTRANSFERASE"/>
    <property type="match status" value="1"/>
</dbReference>
<organism evidence="6 7">
    <name type="scientific">Symbiodinium natans</name>
    <dbReference type="NCBI Taxonomy" id="878477"/>
    <lineage>
        <taxon>Eukaryota</taxon>
        <taxon>Sar</taxon>
        <taxon>Alveolata</taxon>
        <taxon>Dinophyceae</taxon>
        <taxon>Suessiales</taxon>
        <taxon>Symbiodiniaceae</taxon>
        <taxon>Symbiodinium</taxon>
    </lineage>
</organism>
<name>A0A812IJ24_9DINO</name>
<evidence type="ECO:0000256" key="3">
    <source>
        <dbReference type="ARBA" id="ARBA00022691"/>
    </source>
</evidence>
<evidence type="ECO:0000256" key="5">
    <source>
        <dbReference type="SAM" id="MobiDB-lite"/>
    </source>
</evidence>
<dbReference type="InterPro" id="IPR001525">
    <property type="entry name" value="C5_MeTfrase"/>
</dbReference>
<evidence type="ECO:0000256" key="4">
    <source>
        <dbReference type="PROSITE-ProRule" id="PRU01016"/>
    </source>
</evidence>
<keyword evidence="7" id="KW-1185">Reference proteome</keyword>
<dbReference type="Pfam" id="PF00145">
    <property type="entry name" value="DNA_methylase"/>
    <property type="match status" value="1"/>
</dbReference>
<evidence type="ECO:0000313" key="7">
    <source>
        <dbReference type="Proteomes" id="UP000604046"/>
    </source>
</evidence>
<dbReference type="InterPro" id="IPR029063">
    <property type="entry name" value="SAM-dependent_MTases_sf"/>
</dbReference>
<dbReference type="EMBL" id="CAJNDS010000302">
    <property type="protein sequence ID" value="CAE7041210.1"/>
    <property type="molecule type" value="Genomic_DNA"/>
</dbReference>
<dbReference type="InterPro" id="IPR050750">
    <property type="entry name" value="C5-MTase"/>
</dbReference>
<dbReference type="InterPro" id="IPR018117">
    <property type="entry name" value="C5_DNA_meth_AS"/>
</dbReference>
<proteinExistence type="inferred from homology"/>
<dbReference type="PANTHER" id="PTHR46098">
    <property type="entry name" value="TRNA (CYTOSINE(38)-C(5))-METHYLTRANSFERASE"/>
    <property type="match status" value="1"/>
</dbReference>
<dbReference type="PROSITE" id="PS51679">
    <property type="entry name" value="SAM_MT_C5"/>
    <property type="match status" value="1"/>
</dbReference>
<dbReference type="PRINTS" id="PR00105">
    <property type="entry name" value="C5METTRFRASE"/>
</dbReference>
<evidence type="ECO:0000256" key="1">
    <source>
        <dbReference type="ARBA" id="ARBA00022603"/>
    </source>
</evidence>
<keyword evidence="1 4" id="KW-0489">Methyltransferase</keyword>
<comment type="caution">
    <text evidence="6">The sequence shown here is derived from an EMBL/GenBank/DDBJ whole genome shotgun (WGS) entry which is preliminary data.</text>
</comment>
<sequence length="1428" mass="157734">MIHWTVMLIADMVQYGGTIPRELSVRKLSGKGQPGGRGIVDLCMCKKEIAWCMIKKARDLKVSEVAVKRMDAWEKSPEEYRKAMFKGSASWVGTLPDSAQKGELVFDNKYDEVIKQAKNGGHSMEEALTRSPVKEKMDEFVAALEAEGDGRPAPDMEKKGIDVEDIDLSDEEDGGMMLPGISAKKMDDKEGVLAQWVTYAKNLVDRYVNLHGDPGSVSGVAQLLRADPLSQKVTGKQEYVLVLYDVTRAGEASSRPHLRPPPLRDEHLKRCIKGALEGLQPAQNVLPQIPEKAAFFFIDRNLGSAGNASKAFVDDGGKVIPKVKTQLYVLTTEQSERQVKARVKGIATLSTMLSMNVFSQKTLEVVAKDHLHVPGSTASDCLGPFERTPPESLWKVKHASKSDLLGKALIAVGGTVDGDPGPEVDPGPKPSSMVPFCWHGLPTEFYEELHHSFSGAGWVDLTAAHDSYPFAEVFRAMQHPSDPLFEQGLRDALPESMRISATVRAEFPSFEPLQCFGIFALRERSLVGDVASKLERVAMFCSVDASALRSKYQHFLTKAVSYYRSQASCSSFDAWRHVMLQEARAKGRSMESLAPELFRAVAQLGAFTGCTTSCVEVTHSVQDWLWPKRRNKHLSLQCEVNEITIATSPPGQAADAKTIAVARDVWRTVYGRPRAIQRAARQDKGKERSKGKRSKTLGGFFKRARAAVTHHARHHKIRSIQQVGYDAAPGAAAVWSEKMNNELDFLAETLGDTAVSLKQEDAFHACILGGQLKQPDFTPGQAEEAKKRKARALTLQQERAEQAEKRRNTCSFTAVRLCAGQKCYFQPGISDNLGREAVNMKRVRLTRRWIEADWFVLERIGDMATQNLAWAACLLGGFLVDATYMQDAVAGNPSGEPRGVCVAFKAALGTKRRVWCSARFQQLDVYQTMAACVGQAGSQWKFVDLEDFCRERGKRNASLKAIAFVTDDEQESFVQELGSNCVFTRETFITKLARMDVSEILEPELWDEAGEQHAGRQARGRPAAAVKKASTKQAVVAKKPAARTSKSSSRSRQTCAIASLTRLVSELGTEARPELASSLPRVAHSPRTNISMGSCFAGFGTDHWMAKTSEYLSDWWLSSKFWVEKEPAARRFLQGNLDCLSFNDVTATEFLRDAPRVDVLSGGFPCQTFSVAGLNQALGDPRGLLVAYVISYCAKNLPNIIVLENVKGLLTTHAAVMLEVLELLRRIVEPSDGSRAYDTFWKLLDTLEVGGLPQHRERVYIVAVRRCGRDRTLRWPGSIPRCSVESLLGSRKKLASLADFPLDDVTQKTARKNILEAMKNVMVKAEAQRRPPISYTPIVDVAGTSLNMHFDHCPTITRSRGNKLAFWSLSHGRQLSAAELLRFQGLPSSGLNWCISDNQMGALCGNAFTGTVYARVLAAALQSFYGYS</sequence>
<dbReference type="PROSITE" id="PS00094">
    <property type="entry name" value="C5_MTASE_1"/>
    <property type="match status" value="1"/>
</dbReference>
<dbReference type="Gene3D" id="3.40.50.150">
    <property type="entry name" value="Vaccinia Virus protein VP39"/>
    <property type="match status" value="1"/>
</dbReference>
<dbReference type="OrthoDB" id="418279at2759"/>
<comment type="similarity">
    <text evidence="4">Belongs to the class I-like SAM-binding methyltransferase superfamily. C5-methyltransferase family.</text>
</comment>
<feature type="active site" evidence="4">
    <location>
        <position position="1166"/>
    </location>
</feature>